<comment type="similarity">
    <text evidence="1 4">Belongs to the thiolase-like superfamily. Thiolase family.</text>
</comment>
<evidence type="ECO:0000313" key="7">
    <source>
        <dbReference type="EMBL" id="GAA5139125.1"/>
    </source>
</evidence>
<dbReference type="PANTHER" id="PTHR18919">
    <property type="entry name" value="ACETYL-COA C-ACYLTRANSFERASE"/>
    <property type="match status" value="1"/>
</dbReference>
<dbReference type="EMBL" id="BAABIA010000003">
    <property type="protein sequence ID" value="GAA5139125.1"/>
    <property type="molecule type" value="Genomic_DNA"/>
</dbReference>
<dbReference type="InterPro" id="IPR020617">
    <property type="entry name" value="Thiolase_C"/>
</dbReference>
<reference evidence="8" key="1">
    <citation type="journal article" date="2019" name="Int. J. Syst. Evol. Microbiol.">
        <title>The Global Catalogue of Microorganisms (GCM) 10K type strain sequencing project: providing services to taxonomists for standard genome sequencing and annotation.</title>
        <authorList>
            <consortium name="The Broad Institute Genomics Platform"/>
            <consortium name="The Broad Institute Genome Sequencing Center for Infectious Disease"/>
            <person name="Wu L."/>
            <person name="Ma J."/>
        </authorList>
    </citation>
    <scope>NUCLEOTIDE SEQUENCE [LARGE SCALE GENOMIC DNA]</scope>
    <source>
        <strain evidence="8">JCM 18053</strain>
    </source>
</reference>
<keyword evidence="3 4" id="KW-0012">Acyltransferase</keyword>
<dbReference type="InterPro" id="IPR020613">
    <property type="entry name" value="Thiolase_CS"/>
</dbReference>
<dbReference type="PIRSF" id="PIRSF000429">
    <property type="entry name" value="Ac-CoA_Ac_transf"/>
    <property type="match status" value="1"/>
</dbReference>
<dbReference type="NCBIfam" id="TIGR01930">
    <property type="entry name" value="AcCoA-C-Actrans"/>
    <property type="match status" value="1"/>
</dbReference>
<feature type="domain" description="Thiolase N-terminal" evidence="5">
    <location>
        <begin position="7"/>
        <end position="256"/>
    </location>
</feature>
<gene>
    <name evidence="7" type="ORF">GCM10023213_19260</name>
</gene>
<dbReference type="CDD" id="cd00751">
    <property type="entry name" value="thiolase"/>
    <property type="match status" value="1"/>
</dbReference>
<evidence type="ECO:0000256" key="1">
    <source>
        <dbReference type="ARBA" id="ARBA00010982"/>
    </source>
</evidence>
<sequence>MIYSTPVFITDAKRSPIGRLGGGLRSLSVADLALPVAQAMVPEPLKPAIQQVILGQVLQAGAGMNVARQLGLRLGLPQSTPAYVVNMVCGSGMKAVALGADAIAAGEAALVLAGGVESMSRAPHYAPDLRSGCKLGNSSLVDAILADGLTDPVLNIGMGETAERIVDACAITRADQDAFALASQQGASASREAFQREIVPLETREGMVQHDEHPRSDTTLEKLSKLKPAFRKDGSVTAGNSSGVNDGSALLMLASEAAISRHSLTTRARLVGCSAVGCDPATMGLGPVHAIRRLCEEAGWELDSVDAVEINEAFAAQALACAQQLGLDQSRLNRRGGAIALGHPVGCSGARVLVTLLHLMEDLDLRRGIASLCIGGGMGIAMAIERGK</sequence>
<dbReference type="Pfam" id="PF00108">
    <property type="entry name" value="Thiolase_N"/>
    <property type="match status" value="1"/>
</dbReference>
<protein>
    <submittedName>
        <fullName evidence="7">Acetyl-CoA C-acetyltransferase</fullName>
    </submittedName>
</protein>
<dbReference type="RefSeq" id="WP_345736155.1">
    <property type="nucleotide sequence ID" value="NZ_BAABIA010000003.1"/>
</dbReference>
<dbReference type="PROSITE" id="PS00737">
    <property type="entry name" value="THIOLASE_2"/>
    <property type="match status" value="1"/>
</dbReference>
<dbReference type="Gene3D" id="3.40.47.10">
    <property type="match status" value="2"/>
</dbReference>
<dbReference type="PANTHER" id="PTHR18919:SF151">
    <property type="entry name" value="BLR2427 PROTEIN"/>
    <property type="match status" value="1"/>
</dbReference>
<evidence type="ECO:0000256" key="3">
    <source>
        <dbReference type="ARBA" id="ARBA00023315"/>
    </source>
</evidence>
<dbReference type="PROSITE" id="PS00099">
    <property type="entry name" value="THIOLASE_3"/>
    <property type="match status" value="1"/>
</dbReference>
<comment type="caution">
    <text evidence="7">The sequence shown here is derived from an EMBL/GenBank/DDBJ whole genome shotgun (WGS) entry which is preliminary data.</text>
</comment>
<dbReference type="SUPFAM" id="SSF53901">
    <property type="entry name" value="Thiolase-like"/>
    <property type="match status" value="2"/>
</dbReference>
<name>A0ABP9P544_9BACT</name>
<dbReference type="Pfam" id="PF02803">
    <property type="entry name" value="Thiolase_C"/>
    <property type="match status" value="1"/>
</dbReference>
<feature type="domain" description="Thiolase C-terminal" evidence="6">
    <location>
        <begin position="265"/>
        <end position="386"/>
    </location>
</feature>
<evidence type="ECO:0000256" key="4">
    <source>
        <dbReference type="RuleBase" id="RU003557"/>
    </source>
</evidence>
<dbReference type="InterPro" id="IPR002155">
    <property type="entry name" value="Thiolase"/>
</dbReference>
<evidence type="ECO:0000259" key="5">
    <source>
        <dbReference type="Pfam" id="PF00108"/>
    </source>
</evidence>
<evidence type="ECO:0000313" key="8">
    <source>
        <dbReference type="Proteomes" id="UP001499852"/>
    </source>
</evidence>
<evidence type="ECO:0000256" key="2">
    <source>
        <dbReference type="ARBA" id="ARBA00022679"/>
    </source>
</evidence>
<dbReference type="InterPro" id="IPR020615">
    <property type="entry name" value="Thiolase_acyl_enz_int_AS"/>
</dbReference>
<proteinExistence type="inferred from homology"/>
<evidence type="ECO:0000259" key="6">
    <source>
        <dbReference type="Pfam" id="PF02803"/>
    </source>
</evidence>
<keyword evidence="8" id="KW-1185">Reference proteome</keyword>
<dbReference type="InterPro" id="IPR016039">
    <property type="entry name" value="Thiolase-like"/>
</dbReference>
<accession>A0ABP9P544</accession>
<dbReference type="Proteomes" id="UP001499852">
    <property type="component" value="Unassembled WGS sequence"/>
</dbReference>
<dbReference type="InterPro" id="IPR020610">
    <property type="entry name" value="Thiolase_AS"/>
</dbReference>
<organism evidence="7 8">
    <name type="scientific">Prosthecobacter algae</name>
    <dbReference type="NCBI Taxonomy" id="1144682"/>
    <lineage>
        <taxon>Bacteria</taxon>
        <taxon>Pseudomonadati</taxon>
        <taxon>Verrucomicrobiota</taxon>
        <taxon>Verrucomicrobiia</taxon>
        <taxon>Verrucomicrobiales</taxon>
        <taxon>Verrucomicrobiaceae</taxon>
        <taxon>Prosthecobacter</taxon>
    </lineage>
</organism>
<dbReference type="PROSITE" id="PS00098">
    <property type="entry name" value="THIOLASE_1"/>
    <property type="match status" value="1"/>
</dbReference>
<dbReference type="InterPro" id="IPR020616">
    <property type="entry name" value="Thiolase_N"/>
</dbReference>
<keyword evidence="2 4" id="KW-0808">Transferase</keyword>